<name>A0A0G0K949_9BACT</name>
<dbReference type="SUPFAM" id="SSF47598">
    <property type="entry name" value="Ribbon-helix-helix"/>
    <property type="match status" value="1"/>
</dbReference>
<comment type="caution">
    <text evidence="1">The sequence shown here is derived from an EMBL/GenBank/DDBJ whole genome shotgun (WGS) entry which is preliminary data.</text>
</comment>
<dbReference type="CDD" id="cd22231">
    <property type="entry name" value="RHH_NikR_HicB-like"/>
    <property type="match status" value="1"/>
</dbReference>
<protein>
    <submittedName>
        <fullName evidence="1">Addiction module antidote protein, CC2985 family</fullName>
    </submittedName>
</protein>
<dbReference type="InterPro" id="IPR010985">
    <property type="entry name" value="Ribbon_hlx_hlx"/>
</dbReference>
<reference evidence="1 2" key="1">
    <citation type="journal article" date="2015" name="Nature">
        <title>rRNA introns, odd ribosomes, and small enigmatic genomes across a large radiation of phyla.</title>
        <authorList>
            <person name="Brown C.T."/>
            <person name="Hug L.A."/>
            <person name="Thomas B.C."/>
            <person name="Sharon I."/>
            <person name="Castelle C.J."/>
            <person name="Singh A."/>
            <person name="Wilkins M.J."/>
            <person name="Williams K.H."/>
            <person name="Banfield J.F."/>
        </authorList>
    </citation>
    <scope>NUCLEOTIDE SEQUENCE [LARGE SCALE GENOMIC DNA]</scope>
</reference>
<accession>A0A0G0K949</accession>
<dbReference type="Proteomes" id="UP000034181">
    <property type="component" value="Unassembled WGS sequence"/>
</dbReference>
<dbReference type="AlphaFoldDB" id="A0A0G0K949"/>
<organism evidence="1 2">
    <name type="scientific">Candidatus Woesebacteria bacterium GW2011_GWB1_38_5b</name>
    <dbReference type="NCBI Taxonomy" id="1618569"/>
    <lineage>
        <taxon>Bacteria</taxon>
        <taxon>Candidatus Woeseibacteriota</taxon>
    </lineage>
</organism>
<gene>
    <name evidence="1" type="ORF">US96_C0012G0011</name>
</gene>
<proteinExistence type="predicted"/>
<dbReference type="GO" id="GO:0006355">
    <property type="term" value="P:regulation of DNA-templated transcription"/>
    <property type="evidence" value="ECO:0007669"/>
    <property type="project" value="InterPro"/>
</dbReference>
<dbReference type="EMBL" id="LBUZ01000012">
    <property type="protein sequence ID" value="KKQ75382.1"/>
    <property type="molecule type" value="Genomic_DNA"/>
</dbReference>
<evidence type="ECO:0000313" key="1">
    <source>
        <dbReference type="EMBL" id="KKQ75382.1"/>
    </source>
</evidence>
<evidence type="ECO:0000313" key="2">
    <source>
        <dbReference type="Proteomes" id="UP000034181"/>
    </source>
</evidence>
<sequence length="77" mass="8905">MNTINISIPEKLKKQAQELVSSGFYASFSDLVRDSIRDAIKKNKYDLMFEQAKRDEKDGKATILKTEEDIEEFMNSL</sequence>
<dbReference type="InterPro" id="IPR013321">
    <property type="entry name" value="Arc_rbn_hlx_hlx"/>
</dbReference>
<dbReference type="Gene3D" id="1.10.1220.10">
    <property type="entry name" value="Met repressor-like"/>
    <property type="match status" value="1"/>
</dbReference>